<dbReference type="InterPro" id="IPR020846">
    <property type="entry name" value="MFS_dom"/>
</dbReference>
<dbReference type="PROSITE" id="PS50850">
    <property type="entry name" value="MFS"/>
    <property type="match status" value="1"/>
</dbReference>
<dbReference type="Gene3D" id="1.20.1250.20">
    <property type="entry name" value="MFS general substrate transporter like domains"/>
    <property type="match status" value="2"/>
</dbReference>
<evidence type="ECO:0000313" key="10">
    <source>
        <dbReference type="Proteomes" id="UP000326671"/>
    </source>
</evidence>
<dbReference type="GO" id="GO:0022857">
    <property type="term" value="F:transmembrane transporter activity"/>
    <property type="evidence" value="ECO:0007669"/>
    <property type="project" value="InterPro"/>
</dbReference>
<protein>
    <submittedName>
        <fullName evidence="9">MFS transporter</fullName>
    </submittedName>
</protein>
<dbReference type="InterPro" id="IPR050189">
    <property type="entry name" value="MFS_Efflux_Transporters"/>
</dbReference>
<sequence>MAGLPAFLEGFDYNVFAFSSPAIIESIQAPIAMLGLLTTGQAVGAALFSIVGGFAFDRLSVKNTILISVALFSVFTFVSGFVSSLTLLIIARLFVGIGIGMFQAAILSFLGDIFYEKRGSALSTFSVFYGGGMFVGPYLVSAFLPNYHTSFIVTGITSLITLILIYLFIPKTYKQIEKQKFKMKELLNKNVILISIASFFYGVTLFAFLGFSSQYFLNELSIPSGQAATIFSMYGIAGVIISFPLGMLADKFGAKRVFILTALFILIGSIGLFSVGSNILLLGASALIMGAGVGLPGFAVAIGQNSVGEHMAGTVSGWILFMFGVGQIFGGPLFSVLLPLGFVNAGLISLGLPILLCVILSLFISNGSRVSLKSKQEYPA</sequence>
<feature type="transmembrane region" description="Helical" evidence="7">
    <location>
        <begin position="63"/>
        <end position="83"/>
    </location>
</feature>
<feature type="transmembrane region" description="Helical" evidence="7">
    <location>
        <begin position="279"/>
        <end position="303"/>
    </location>
</feature>
<gene>
    <name evidence="9" type="ORF">F4V44_03160</name>
</gene>
<feature type="domain" description="Major facilitator superfamily (MFS) profile" evidence="8">
    <location>
        <begin position="1"/>
        <end position="369"/>
    </location>
</feature>
<evidence type="ECO:0000313" key="9">
    <source>
        <dbReference type="EMBL" id="KAA9029454.1"/>
    </source>
</evidence>
<keyword evidence="4 7" id="KW-0812">Transmembrane</keyword>
<dbReference type="PANTHER" id="PTHR43124:SF3">
    <property type="entry name" value="CHLORAMPHENICOL EFFLUX PUMP RV0191"/>
    <property type="match status" value="1"/>
</dbReference>
<evidence type="ECO:0000259" key="8">
    <source>
        <dbReference type="PROSITE" id="PS50850"/>
    </source>
</evidence>
<evidence type="ECO:0000256" key="7">
    <source>
        <dbReference type="SAM" id="Phobius"/>
    </source>
</evidence>
<feature type="transmembrane region" description="Helical" evidence="7">
    <location>
        <begin position="315"/>
        <end position="336"/>
    </location>
</feature>
<dbReference type="AlphaFoldDB" id="A0A5J5I2M6"/>
<proteinExistence type="predicted"/>
<comment type="subcellular location">
    <subcellularLocation>
        <location evidence="1">Cell membrane</location>
        <topology evidence="1">Multi-pass membrane protein</topology>
    </subcellularLocation>
</comment>
<dbReference type="SUPFAM" id="SSF103473">
    <property type="entry name" value="MFS general substrate transporter"/>
    <property type="match status" value="1"/>
</dbReference>
<evidence type="ECO:0000256" key="1">
    <source>
        <dbReference type="ARBA" id="ARBA00004651"/>
    </source>
</evidence>
<feature type="transmembrane region" description="Helical" evidence="7">
    <location>
        <begin position="89"/>
        <end position="110"/>
    </location>
</feature>
<evidence type="ECO:0000256" key="6">
    <source>
        <dbReference type="ARBA" id="ARBA00023136"/>
    </source>
</evidence>
<keyword evidence="3" id="KW-1003">Cell membrane</keyword>
<dbReference type="Proteomes" id="UP000326671">
    <property type="component" value="Unassembled WGS sequence"/>
</dbReference>
<dbReference type="PANTHER" id="PTHR43124">
    <property type="entry name" value="PURINE EFFLUX PUMP PBUE"/>
    <property type="match status" value="1"/>
</dbReference>
<keyword evidence="10" id="KW-1185">Reference proteome</keyword>
<feature type="transmembrane region" description="Helical" evidence="7">
    <location>
        <begin position="342"/>
        <end position="365"/>
    </location>
</feature>
<comment type="caution">
    <text evidence="9">The sequence shown here is derived from an EMBL/GenBank/DDBJ whole genome shotgun (WGS) entry which is preliminary data.</text>
</comment>
<feature type="transmembrane region" description="Helical" evidence="7">
    <location>
        <begin position="150"/>
        <end position="169"/>
    </location>
</feature>
<evidence type="ECO:0000256" key="2">
    <source>
        <dbReference type="ARBA" id="ARBA00022448"/>
    </source>
</evidence>
<keyword evidence="5 7" id="KW-1133">Transmembrane helix</keyword>
<feature type="transmembrane region" description="Helical" evidence="7">
    <location>
        <begin position="122"/>
        <end position="144"/>
    </location>
</feature>
<dbReference type="Pfam" id="PF07690">
    <property type="entry name" value="MFS_1"/>
    <property type="match status" value="1"/>
</dbReference>
<evidence type="ECO:0000256" key="5">
    <source>
        <dbReference type="ARBA" id="ARBA00022989"/>
    </source>
</evidence>
<keyword evidence="6 7" id="KW-0472">Membrane</keyword>
<feature type="transmembrane region" description="Helical" evidence="7">
    <location>
        <begin position="256"/>
        <end position="273"/>
    </location>
</feature>
<reference evidence="9 10" key="1">
    <citation type="submission" date="2019-09" db="EMBL/GenBank/DDBJ databases">
        <title>Whole genome sequences of isolates from the Mars Exploration Rovers.</title>
        <authorList>
            <person name="Seuylemezian A."/>
            <person name="Vaishampayan P."/>
        </authorList>
    </citation>
    <scope>NUCLEOTIDE SEQUENCE [LARGE SCALE GENOMIC DNA]</scope>
    <source>
        <strain evidence="9 10">MER_TA_151</strain>
    </source>
</reference>
<name>A0A5J5I2M6_9BACI</name>
<organism evidence="9 10">
    <name type="scientific">Niallia endozanthoxylica</name>
    <dbReference type="NCBI Taxonomy" id="2036016"/>
    <lineage>
        <taxon>Bacteria</taxon>
        <taxon>Bacillati</taxon>
        <taxon>Bacillota</taxon>
        <taxon>Bacilli</taxon>
        <taxon>Bacillales</taxon>
        <taxon>Bacillaceae</taxon>
        <taxon>Niallia</taxon>
    </lineage>
</organism>
<dbReference type="GO" id="GO:0005886">
    <property type="term" value="C:plasma membrane"/>
    <property type="evidence" value="ECO:0007669"/>
    <property type="project" value="UniProtKB-SubCell"/>
</dbReference>
<dbReference type="EMBL" id="VYKL01000008">
    <property type="protein sequence ID" value="KAA9029454.1"/>
    <property type="molecule type" value="Genomic_DNA"/>
</dbReference>
<keyword evidence="2" id="KW-0813">Transport</keyword>
<feature type="transmembrane region" description="Helical" evidence="7">
    <location>
        <begin position="31"/>
        <end position="56"/>
    </location>
</feature>
<feature type="transmembrane region" description="Helical" evidence="7">
    <location>
        <begin position="190"/>
        <end position="211"/>
    </location>
</feature>
<feature type="transmembrane region" description="Helical" evidence="7">
    <location>
        <begin position="231"/>
        <end position="249"/>
    </location>
</feature>
<evidence type="ECO:0000256" key="3">
    <source>
        <dbReference type="ARBA" id="ARBA00022475"/>
    </source>
</evidence>
<accession>A0A5J5I2M6</accession>
<dbReference type="InterPro" id="IPR011701">
    <property type="entry name" value="MFS"/>
</dbReference>
<dbReference type="OrthoDB" id="9607at2"/>
<evidence type="ECO:0000256" key="4">
    <source>
        <dbReference type="ARBA" id="ARBA00022692"/>
    </source>
</evidence>
<dbReference type="InterPro" id="IPR036259">
    <property type="entry name" value="MFS_trans_sf"/>
</dbReference>